<gene>
    <name evidence="2" type="ORF">Z518_03290</name>
</gene>
<evidence type="ECO:0000256" key="1">
    <source>
        <dbReference type="SAM" id="MobiDB-lite"/>
    </source>
</evidence>
<organism evidence="2 3">
    <name type="scientific">Rhinocladiella mackenziei CBS 650.93</name>
    <dbReference type="NCBI Taxonomy" id="1442369"/>
    <lineage>
        <taxon>Eukaryota</taxon>
        <taxon>Fungi</taxon>
        <taxon>Dikarya</taxon>
        <taxon>Ascomycota</taxon>
        <taxon>Pezizomycotina</taxon>
        <taxon>Eurotiomycetes</taxon>
        <taxon>Chaetothyriomycetidae</taxon>
        <taxon>Chaetothyriales</taxon>
        <taxon>Herpotrichiellaceae</taxon>
        <taxon>Rhinocladiella</taxon>
    </lineage>
</organism>
<name>A0A0D2HDL6_9EURO</name>
<dbReference type="HOGENOM" id="CLU_1415881_0_0_1"/>
<dbReference type="Proteomes" id="UP000053617">
    <property type="component" value="Unassembled WGS sequence"/>
</dbReference>
<dbReference type="GeneID" id="25291361"/>
<dbReference type="VEuPathDB" id="FungiDB:Z518_03290"/>
<sequence>MLVQTTPRYITTLRGQREAASIRRQERKTKIRKTTESHVSKTSEISSPARVSKDQLTSHLTSDHINHLVDRDPYDNALLFLQNLSSFDQPKVVIDTGTGTGTFLSSFSGGTVNGGFFSGPENMEIDTGALAVDLMLAPSSTGGSHSLSPSASVDQAQVQAQAIDWTRWDALLGEDPNNNMMLPPLFMTELPE</sequence>
<dbReference type="AlphaFoldDB" id="A0A0D2HDL6"/>
<feature type="region of interest" description="Disordered" evidence="1">
    <location>
        <begin position="23"/>
        <end position="52"/>
    </location>
</feature>
<dbReference type="EMBL" id="KN847476">
    <property type="protein sequence ID" value="KIX08633.1"/>
    <property type="molecule type" value="Genomic_DNA"/>
</dbReference>
<evidence type="ECO:0000313" key="2">
    <source>
        <dbReference type="EMBL" id="KIX08633.1"/>
    </source>
</evidence>
<protein>
    <submittedName>
        <fullName evidence="2">Rhinocladiella mackenziei CBS 650.93 unplaced genomic scaffold supercont1.2, whole genome shotgun sequence</fullName>
    </submittedName>
</protein>
<keyword evidence="3" id="KW-1185">Reference proteome</keyword>
<proteinExistence type="predicted"/>
<evidence type="ECO:0000313" key="3">
    <source>
        <dbReference type="Proteomes" id="UP000053617"/>
    </source>
</evidence>
<reference evidence="2 3" key="1">
    <citation type="submission" date="2015-01" db="EMBL/GenBank/DDBJ databases">
        <title>The Genome Sequence of Rhinocladiella mackenzie CBS 650.93.</title>
        <authorList>
            <consortium name="The Broad Institute Genomics Platform"/>
            <person name="Cuomo C."/>
            <person name="de Hoog S."/>
            <person name="Gorbushina A."/>
            <person name="Stielow B."/>
            <person name="Teixiera M."/>
            <person name="Abouelleil A."/>
            <person name="Chapman S.B."/>
            <person name="Priest M."/>
            <person name="Young S.K."/>
            <person name="Wortman J."/>
            <person name="Nusbaum C."/>
            <person name="Birren B."/>
        </authorList>
    </citation>
    <scope>NUCLEOTIDE SEQUENCE [LARGE SCALE GENOMIC DNA]</scope>
    <source>
        <strain evidence="2 3">CBS 650.93</strain>
    </source>
</reference>
<accession>A0A0D2HDL6</accession>
<dbReference type="RefSeq" id="XP_013275769.1">
    <property type="nucleotide sequence ID" value="XM_013420315.1"/>
</dbReference>